<accession>A0A1H3VJR8</accession>
<organism evidence="2 3">
    <name type="scientific">Lonsdalea quercina</name>
    <dbReference type="NCBI Taxonomy" id="71657"/>
    <lineage>
        <taxon>Bacteria</taxon>
        <taxon>Pseudomonadati</taxon>
        <taxon>Pseudomonadota</taxon>
        <taxon>Gammaproteobacteria</taxon>
        <taxon>Enterobacterales</taxon>
        <taxon>Pectobacteriaceae</taxon>
        <taxon>Lonsdalea</taxon>
    </lineage>
</organism>
<feature type="transmembrane region" description="Helical" evidence="1">
    <location>
        <begin position="30"/>
        <end position="48"/>
    </location>
</feature>
<proteinExistence type="predicted"/>
<name>A0A1H3VJR8_9GAMM</name>
<evidence type="ECO:0000313" key="3">
    <source>
        <dbReference type="Proteomes" id="UP000187280"/>
    </source>
</evidence>
<protein>
    <submittedName>
        <fullName evidence="2">Uncharacterized protein</fullName>
    </submittedName>
</protein>
<dbReference type="Gene3D" id="2.60.120.990">
    <property type="match status" value="1"/>
</dbReference>
<dbReference type="EMBL" id="FNQS01000001">
    <property type="protein sequence ID" value="SDZ75020.1"/>
    <property type="molecule type" value="Genomic_DNA"/>
</dbReference>
<gene>
    <name evidence="2" type="ORF">SAMN02982996_00057</name>
</gene>
<dbReference type="RefSeq" id="WP_139171448.1">
    <property type="nucleotide sequence ID" value="NZ_FNQS01000001.1"/>
</dbReference>
<dbReference type="PROSITE" id="PS51318">
    <property type="entry name" value="TAT"/>
    <property type="match status" value="1"/>
</dbReference>
<dbReference type="InterPro" id="IPR006311">
    <property type="entry name" value="TAT_signal"/>
</dbReference>
<dbReference type="Proteomes" id="UP000187280">
    <property type="component" value="Unassembled WGS sequence"/>
</dbReference>
<evidence type="ECO:0000256" key="1">
    <source>
        <dbReference type="SAM" id="Phobius"/>
    </source>
</evidence>
<evidence type="ECO:0000313" key="2">
    <source>
        <dbReference type="EMBL" id="SDZ75020.1"/>
    </source>
</evidence>
<keyword evidence="1" id="KW-1133">Transmembrane helix</keyword>
<keyword evidence="3" id="KW-1185">Reference proteome</keyword>
<dbReference type="AlphaFoldDB" id="A0A1H3VJR8"/>
<keyword evidence="1" id="KW-0472">Membrane</keyword>
<sequence length="409" mass="44200">MKTQLKNKSAEACPLSQQEENQRTLSRRKFLLYGSCVAGTVALAGTAHKTMAKEAVSTNAAPVKCPPGVIASSCVAADPTLAPGANPAAPKTVTITPRAAENVVTEYPFNGGMLFGVMVSNLHEFDTTGLFAHQDNTNVILTNLGTQPVFVAATSHVNSDLHNDTPLRHAVPPLQSIIIRAGAVITTADASANGVVSLIQVRNTRNVESDVFSRDTEWAKYAFPAGTPALPLWISNQLHLNHKIQVNPWQLTGLPAPAGSKVLPYELYVNLWWLPAGSDAGIHAAHGSNLFEIHTQLIGCGRMQKFTDIDKARAAIAGKRPVLPEGGVASPFDTGKAFPELYEEFRLAPGNTHLPMPIVTEYDAWKGVSDIAKNASMDDPCFFYPPHQYYADTDSVWIAFEFHRSADKH</sequence>
<keyword evidence="1" id="KW-0812">Transmembrane</keyword>
<reference evidence="2 3" key="1">
    <citation type="submission" date="2016-10" db="EMBL/GenBank/DDBJ databases">
        <authorList>
            <person name="de Groot N.N."/>
        </authorList>
    </citation>
    <scope>NUCLEOTIDE SEQUENCE [LARGE SCALE GENOMIC DNA]</scope>
    <source>
        <strain evidence="2 3">ATCC 29281</strain>
    </source>
</reference>
<dbReference type="GeneID" id="97763008"/>